<sequence>MKKKAELIRKIRTMKWPMLVRKNRMRKRTVLVRKIRTRRDQIRTKTKQRIRS</sequence>
<dbReference type="AlphaFoldDB" id="A0A6G0YNS0"/>
<name>A0A6G0YNS0_APHCR</name>
<comment type="caution">
    <text evidence="1">The sequence shown here is derived from an EMBL/GenBank/DDBJ whole genome shotgun (WGS) entry which is preliminary data.</text>
</comment>
<protein>
    <submittedName>
        <fullName evidence="1">Uncharacterized protein</fullName>
    </submittedName>
</protein>
<keyword evidence="2" id="KW-1185">Reference proteome</keyword>
<evidence type="ECO:0000313" key="1">
    <source>
        <dbReference type="EMBL" id="KAF0759103.1"/>
    </source>
</evidence>
<dbReference type="Proteomes" id="UP000478052">
    <property type="component" value="Unassembled WGS sequence"/>
</dbReference>
<dbReference type="EMBL" id="VUJU01003109">
    <property type="protein sequence ID" value="KAF0759103.1"/>
    <property type="molecule type" value="Genomic_DNA"/>
</dbReference>
<evidence type="ECO:0000313" key="2">
    <source>
        <dbReference type="Proteomes" id="UP000478052"/>
    </source>
</evidence>
<organism evidence="1 2">
    <name type="scientific">Aphis craccivora</name>
    <name type="common">Cowpea aphid</name>
    <dbReference type="NCBI Taxonomy" id="307492"/>
    <lineage>
        <taxon>Eukaryota</taxon>
        <taxon>Metazoa</taxon>
        <taxon>Ecdysozoa</taxon>
        <taxon>Arthropoda</taxon>
        <taxon>Hexapoda</taxon>
        <taxon>Insecta</taxon>
        <taxon>Pterygota</taxon>
        <taxon>Neoptera</taxon>
        <taxon>Paraneoptera</taxon>
        <taxon>Hemiptera</taxon>
        <taxon>Sternorrhyncha</taxon>
        <taxon>Aphidomorpha</taxon>
        <taxon>Aphidoidea</taxon>
        <taxon>Aphididae</taxon>
        <taxon>Aphidini</taxon>
        <taxon>Aphis</taxon>
        <taxon>Aphis</taxon>
    </lineage>
</organism>
<gene>
    <name evidence="1" type="ORF">FWK35_00027765</name>
</gene>
<reference evidence="1 2" key="1">
    <citation type="submission" date="2019-08" db="EMBL/GenBank/DDBJ databases">
        <title>Whole genome of Aphis craccivora.</title>
        <authorList>
            <person name="Voronova N.V."/>
            <person name="Shulinski R.S."/>
            <person name="Bandarenka Y.V."/>
            <person name="Zhorov D.G."/>
            <person name="Warner D."/>
        </authorList>
    </citation>
    <scope>NUCLEOTIDE SEQUENCE [LARGE SCALE GENOMIC DNA]</scope>
    <source>
        <strain evidence="1">180601</strain>
        <tissue evidence="1">Whole Body</tissue>
    </source>
</reference>
<proteinExistence type="predicted"/>
<accession>A0A6G0YNS0</accession>